<dbReference type="Proteomes" id="UP000069697">
    <property type="component" value="Unassembled WGS sequence"/>
</dbReference>
<gene>
    <name evidence="2" type="ORF">PAHA3_1635</name>
</gene>
<reference evidence="2 3" key="1">
    <citation type="journal article" date="2016" name="Genome Announc.">
        <title>Draft Genome Sequence of Paenibacillus amylolyticus Heshi-A3, Isolated from Fermented Rice Bran in a Japanese Fermented Seafood Dish.</title>
        <authorList>
            <person name="Akuzawa S."/>
            <person name="Nagaoka J."/>
            <person name="Kanekatsu M."/>
            <person name="Kubota E."/>
            <person name="Ohtake R."/>
            <person name="Suzuki T."/>
            <person name="Kanesaki Y."/>
        </authorList>
    </citation>
    <scope>NUCLEOTIDE SEQUENCE [LARGE SCALE GENOMIC DNA]</scope>
    <source>
        <strain evidence="2 3">Heshi-A3</strain>
    </source>
</reference>
<dbReference type="AlphaFoldDB" id="A0A100VKS1"/>
<dbReference type="InterPro" id="IPR042215">
    <property type="entry name" value="CarD-like_C"/>
</dbReference>
<comment type="caution">
    <text evidence="2">The sequence shown here is derived from an EMBL/GenBank/DDBJ whole genome shotgun (WGS) entry which is preliminary data.</text>
</comment>
<organism evidence="2 3">
    <name type="scientific">Paenibacillus amylolyticus</name>
    <dbReference type="NCBI Taxonomy" id="1451"/>
    <lineage>
        <taxon>Bacteria</taxon>
        <taxon>Bacillati</taxon>
        <taxon>Bacillota</taxon>
        <taxon>Bacilli</taxon>
        <taxon>Bacillales</taxon>
        <taxon>Paenibacillaceae</taxon>
        <taxon>Paenibacillus</taxon>
    </lineage>
</organism>
<dbReference type="Gene3D" id="1.20.58.1290">
    <property type="entry name" value="CarD-like, C-terminal domain"/>
    <property type="match status" value="1"/>
</dbReference>
<dbReference type="RefSeq" id="WP_062834250.1">
    <property type="nucleotide sequence ID" value="NZ_BCNV01000001.1"/>
</dbReference>
<evidence type="ECO:0000259" key="1">
    <source>
        <dbReference type="Pfam" id="PF21095"/>
    </source>
</evidence>
<evidence type="ECO:0000313" key="3">
    <source>
        <dbReference type="Proteomes" id="UP000069697"/>
    </source>
</evidence>
<dbReference type="EMBL" id="BCNV01000001">
    <property type="protein sequence ID" value="GAS81561.1"/>
    <property type="molecule type" value="Genomic_DNA"/>
</dbReference>
<proteinExistence type="predicted"/>
<feature type="domain" description="CarD C-terminal" evidence="1">
    <location>
        <begin position="34"/>
        <end position="104"/>
    </location>
</feature>
<sequence>MKLSYASRVLGFISKGSGSLTEGNGEPERLPLDPSKRRILLQMKLESGLLQDHFAIIRDTLCAKDYSLKLNNNDRSILHMAKEMLVNEIMHVLNTATKDASTYVKEDMEKRQLEFNVHRS</sequence>
<name>A0A100VKS1_PAEAM</name>
<reference evidence="3" key="2">
    <citation type="submission" date="2016-01" db="EMBL/GenBank/DDBJ databases">
        <title>Draft Genome Sequence of Paenibacillus amylolyticus Heshi-A3 that Was Isolated from Fermented Rice Bran with Aging Salted Mackerel, Which Was Named Heshiko as Traditional Fermented Seafood in Japan.</title>
        <authorList>
            <person name="Akuzawa S."/>
            <person name="Nakagawa J."/>
            <person name="Kanekatsu T."/>
            <person name="Kubota E."/>
            <person name="Ohtake R."/>
            <person name="Suzuki T."/>
            <person name="Kanesaki Y."/>
        </authorList>
    </citation>
    <scope>NUCLEOTIDE SEQUENCE [LARGE SCALE GENOMIC DNA]</scope>
    <source>
        <strain evidence="3">Heshi-A3</strain>
    </source>
</reference>
<dbReference type="Pfam" id="PF21095">
    <property type="entry name" value="CarD_C"/>
    <property type="match status" value="1"/>
</dbReference>
<evidence type="ECO:0000313" key="2">
    <source>
        <dbReference type="EMBL" id="GAS81561.1"/>
    </source>
</evidence>
<dbReference type="InterPro" id="IPR048792">
    <property type="entry name" value="CarD_C"/>
</dbReference>
<protein>
    <recommendedName>
        <fullName evidence="1">CarD C-terminal domain-containing protein</fullName>
    </recommendedName>
</protein>
<accession>A0A100VKS1</accession>